<dbReference type="EMBL" id="JBGMDY010000008">
    <property type="protein sequence ID" value="KAL2326490.1"/>
    <property type="molecule type" value="Genomic_DNA"/>
</dbReference>
<keyword evidence="1" id="KW-0433">Leucine-rich repeat</keyword>
<organism evidence="3 4">
    <name type="scientific">Flemingia macrophylla</name>
    <dbReference type="NCBI Taxonomy" id="520843"/>
    <lineage>
        <taxon>Eukaryota</taxon>
        <taxon>Viridiplantae</taxon>
        <taxon>Streptophyta</taxon>
        <taxon>Embryophyta</taxon>
        <taxon>Tracheophyta</taxon>
        <taxon>Spermatophyta</taxon>
        <taxon>Magnoliopsida</taxon>
        <taxon>eudicotyledons</taxon>
        <taxon>Gunneridae</taxon>
        <taxon>Pentapetalae</taxon>
        <taxon>rosids</taxon>
        <taxon>fabids</taxon>
        <taxon>Fabales</taxon>
        <taxon>Fabaceae</taxon>
        <taxon>Papilionoideae</taxon>
        <taxon>50 kb inversion clade</taxon>
        <taxon>NPAAA clade</taxon>
        <taxon>indigoferoid/millettioid clade</taxon>
        <taxon>Phaseoleae</taxon>
        <taxon>Flemingia</taxon>
    </lineage>
</organism>
<comment type="caution">
    <text evidence="3">The sequence shown here is derived from an EMBL/GenBank/DDBJ whole genome shotgun (WGS) entry which is preliminary data.</text>
</comment>
<dbReference type="InterPro" id="IPR011713">
    <property type="entry name" value="Leu-rich_rpt_3"/>
</dbReference>
<name>A0ABD1LSI6_9FABA</name>
<keyword evidence="4" id="KW-1185">Reference proteome</keyword>
<dbReference type="Proteomes" id="UP001603857">
    <property type="component" value="Unassembled WGS sequence"/>
</dbReference>
<dbReference type="Pfam" id="PF07725">
    <property type="entry name" value="LRR_3"/>
    <property type="match status" value="1"/>
</dbReference>
<gene>
    <name evidence="3" type="ORF">Fmac_025548</name>
</gene>
<evidence type="ECO:0000256" key="2">
    <source>
        <dbReference type="ARBA" id="ARBA00022737"/>
    </source>
</evidence>
<evidence type="ECO:0000256" key="1">
    <source>
        <dbReference type="ARBA" id="ARBA00022614"/>
    </source>
</evidence>
<sequence length="164" mass="19755">MLKMHDLLQEMGQDIVRRESIKSPERRSRLWKLEEVIDVLKKNKENDDVEGIILDWRSWDKSLSSNSDLRSWDKSLSLNSDFLEKMTRLRFFKIDGHDWYFNENSNICLVDNGLKSFSDKLRYFHWDNYYMEALPSNFNIEYLVVLIMRGSKPKKLWDGIQVRI</sequence>
<protein>
    <submittedName>
        <fullName evidence="3">Uncharacterized protein</fullName>
    </submittedName>
</protein>
<dbReference type="PANTHER" id="PTHR11017:SF243">
    <property type="entry name" value="ADP-RIBOSYL CYCLASE_CYCLIC ADP-RIBOSE HYDROLASE"/>
    <property type="match status" value="1"/>
</dbReference>
<evidence type="ECO:0000313" key="4">
    <source>
        <dbReference type="Proteomes" id="UP001603857"/>
    </source>
</evidence>
<accession>A0ABD1LSI6</accession>
<dbReference type="AlphaFoldDB" id="A0ABD1LSI6"/>
<keyword evidence="2" id="KW-0677">Repeat</keyword>
<dbReference type="PANTHER" id="PTHR11017">
    <property type="entry name" value="LEUCINE-RICH REPEAT-CONTAINING PROTEIN"/>
    <property type="match status" value="1"/>
</dbReference>
<proteinExistence type="predicted"/>
<dbReference type="InterPro" id="IPR044974">
    <property type="entry name" value="Disease_R_plants"/>
</dbReference>
<reference evidence="3 4" key="1">
    <citation type="submission" date="2024-08" db="EMBL/GenBank/DDBJ databases">
        <title>Insights into the chromosomal genome structure of Flemingia macrophylla.</title>
        <authorList>
            <person name="Ding Y."/>
            <person name="Zhao Y."/>
            <person name="Bi W."/>
            <person name="Wu M."/>
            <person name="Zhao G."/>
            <person name="Gong Y."/>
            <person name="Li W."/>
            <person name="Zhang P."/>
        </authorList>
    </citation>
    <scope>NUCLEOTIDE SEQUENCE [LARGE SCALE GENOMIC DNA]</scope>
    <source>
        <strain evidence="3">DYQJB</strain>
        <tissue evidence="3">Leaf</tissue>
    </source>
</reference>
<evidence type="ECO:0000313" key="3">
    <source>
        <dbReference type="EMBL" id="KAL2326490.1"/>
    </source>
</evidence>